<keyword evidence="4" id="KW-0689">Ribosomal protein</keyword>
<dbReference type="InterPro" id="IPR002885">
    <property type="entry name" value="PPR_rpt"/>
</dbReference>
<proteinExistence type="inferred from homology"/>
<dbReference type="GO" id="GO:1990904">
    <property type="term" value="C:ribonucleoprotein complex"/>
    <property type="evidence" value="ECO:0007669"/>
    <property type="project" value="UniProtKB-KW"/>
</dbReference>
<feature type="repeat" description="PPR" evidence="6">
    <location>
        <begin position="624"/>
        <end position="658"/>
    </location>
</feature>
<evidence type="ECO:0000256" key="1">
    <source>
        <dbReference type="ARBA" id="ARBA00005943"/>
    </source>
</evidence>
<feature type="repeat" description="PPR" evidence="6">
    <location>
        <begin position="376"/>
        <end position="410"/>
    </location>
</feature>
<dbReference type="PROSITE" id="PS51375">
    <property type="entry name" value="PPR"/>
    <property type="match status" value="11"/>
</dbReference>
<dbReference type="SUPFAM" id="SSF81901">
    <property type="entry name" value="HCP-like"/>
    <property type="match status" value="1"/>
</dbReference>
<evidence type="ECO:0000256" key="2">
    <source>
        <dbReference type="ARBA" id="ARBA00007626"/>
    </source>
</evidence>
<evidence type="ECO:0000256" key="4">
    <source>
        <dbReference type="ARBA" id="ARBA00022980"/>
    </source>
</evidence>
<keyword evidence="5" id="KW-0687">Ribonucleoprotein</keyword>
<feature type="repeat" description="PPR" evidence="6">
    <location>
        <begin position="659"/>
        <end position="689"/>
    </location>
</feature>
<dbReference type="PANTHER" id="PTHR47936">
    <property type="entry name" value="PPR_LONG DOMAIN-CONTAINING PROTEIN"/>
    <property type="match status" value="1"/>
</dbReference>
<dbReference type="InterPro" id="IPR012340">
    <property type="entry name" value="NA-bd_OB-fold"/>
</dbReference>
<comment type="caution">
    <text evidence="8">The sequence shown here is derived from an EMBL/GenBank/DDBJ whole genome shotgun (WGS) entry which is preliminary data.</text>
</comment>
<dbReference type="SUPFAM" id="SSF50249">
    <property type="entry name" value="Nucleic acid-binding proteins"/>
    <property type="match status" value="1"/>
</dbReference>
<feature type="repeat" description="PPR" evidence="6">
    <location>
        <begin position="341"/>
        <end position="375"/>
    </location>
</feature>
<evidence type="ECO:0000256" key="6">
    <source>
        <dbReference type="PROSITE-ProRule" id="PRU00708"/>
    </source>
</evidence>
<dbReference type="InterPro" id="IPR011990">
    <property type="entry name" value="TPR-like_helical_dom_sf"/>
</dbReference>
<feature type="compositionally biased region" description="Low complexity" evidence="7">
    <location>
        <begin position="182"/>
        <end position="193"/>
    </location>
</feature>
<dbReference type="Pfam" id="PF12854">
    <property type="entry name" value="PPR_1"/>
    <property type="match status" value="1"/>
</dbReference>
<dbReference type="Proteomes" id="UP000325081">
    <property type="component" value="Unassembled WGS sequence"/>
</dbReference>
<dbReference type="Gene3D" id="1.25.40.10">
    <property type="entry name" value="Tetratricopeptide repeat domain"/>
    <property type="match status" value="5"/>
</dbReference>
<dbReference type="Pfam" id="PF13041">
    <property type="entry name" value="PPR_2"/>
    <property type="match status" value="5"/>
</dbReference>
<organism evidence="8 9">
    <name type="scientific">Striga asiatica</name>
    <name type="common">Asiatic witchweed</name>
    <name type="synonym">Buchnera asiatica</name>
    <dbReference type="NCBI Taxonomy" id="4170"/>
    <lineage>
        <taxon>Eukaryota</taxon>
        <taxon>Viridiplantae</taxon>
        <taxon>Streptophyta</taxon>
        <taxon>Embryophyta</taxon>
        <taxon>Tracheophyta</taxon>
        <taxon>Spermatophyta</taxon>
        <taxon>Magnoliopsida</taxon>
        <taxon>eudicotyledons</taxon>
        <taxon>Gunneridae</taxon>
        <taxon>Pentapetalae</taxon>
        <taxon>asterids</taxon>
        <taxon>lamiids</taxon>
        <taxon>Lamiales</taxon>
        <taxon>Orobanchaceae</taxon>
        <taxon>Buchnereae</taxon>
        <taxon>Striga</taxon>
    </lineage>
</organism>
<dbReference type="Gene3D" id="2.40.50.140">
    <property type="entry name" value="Nucleic acid-binding proteins"/>
    <property type="match status" value="1"/>
</dbReference>
<dbReference type="Pfam" id="PF01535">
    <property type="entry name" value="PPR"/>
    <property type="match status" value="2"/>
</dbReference>
<dbReference type="OrthoDB" id="185373at2759"/>
<evidence type="ECO:0000256" key="7">
    <source>
        <dbReference type="SAM" id="MobiDB-lite"/>
    </source>
</evidence>
<evidence type="ECO:0000313" key="8">
    <source>
        <dbReference type="EMBL" id="GER43249.1"/>
    </source>
</evidence>
<accession>A0A5A7QDA3</accession>
<name>A0A5A7QDA3_STRAF</name>
<dbReference type="NCBIfam" id="TIGR00756">
    <property type="entry name" value="PPR"/>
    <property type="match status" value="12"/>
</dbReference>
<sequence length="817" mass="91717">MDSQIKHAIVVKVIGRTGSRGQVTQVRVKFIDDQNRFIMRNVKGPAFGLESPARFRTGNATSIQLNIAWRTDDSNLEPVGTGFWPYLLANTKTNSYHFRKHSFKNEPHTRIRPADMTLYTQLTLTPKRKTKLVQISVPKGNVLSSLLVGGNRQIRRGMPAAACCNKVKLRTLKLFPIPMSSHSSHLFSSKPSPQLLSNPNSDSQFPGARDSRAPPISDRLFAGARQSGTYKRGDPTFYALIEHHAGSADFEALETVFQRMKRERRSFVEKNFILVFRACGKARLPGKAVELFHRMVDEFGCKQTVKSLNSVLNVIIQVGEYRRALEFYDSVASSKKNILPNVLTFNLVIKALCRLGLVNRAVDLLRDMPPLGCEPDAYTYCTIMDGLCKERRIEEAVALFDEMQIQGCCPGAESFNVLIAGLCKMGDLARAAKMVDNMFLKGCSPNEVTYNTLVHGLCLKGKIDNALSLLSRMLSNNLVPNDVTYGTIINGLVKRGRSIEGMHVLVKIEEKGFRENVHAYSALISGLFREGKSEEGLELFRKIMEKKGRGGPNVVVYSALIDGLCRIGKPYEAEEYSLQMLDKGCSPNVFTYSSLMRGFFEIGESEKAIHLWRGMIEKKGYMDNEFCYSVLIQGLCKNGKLKDALMVWKHFLAKGLKPDVVAYSSMIDGLCCAGHIKQGFNLFNEMLCKEPNCKPDVITYNILLNALCRKGNISHAIDLLNSMLNRGCDPDSVTCKILLTGLRERNDSFFDSGEFLDELILRLHRRERIVGACNVIEVMLQSFLHPKATTWDKVVRDICKPKRVLAAIHKCWGELFF</sequence>
<dbReference type="PANTHER" id="PTHR47936:SF8">
    <property type="entry name" value="PENTATRICOPEPTIDE REPEAT-CONTAINING PROTEIN"/>
    <property type="match status" value="1"/>
</dbReference>
<feature type="repeat" description="PPR" evidence="6">
    <location>
        <begin position="553"/>
        <end position="587"/>
    </location>
</feature>
<dbReference type="CDD" id="cd04457">
    <property type="entry name" value="S1_S28E"/>
    <property type="match status" value="1"/>
</dbReference>
<feature type="compositionally biased region" description="Polar residues" evidence="7">
    <location>
        <begin position="194"/>
        <end position="204"/>
    </location>
</feature>
<feature type="repeat" description="PPR" evidence="6">
    <location>
        <begin position="588"/>
        <end position="618"/>
    </location>
</feature>
<feature type="repeat" description="PPR" evidence="6">
    <location>
        <begin position="516"/>
        <end position="546"/>
    </location>
</feature>
<protein>
    <submittedName>
        <fullName evidence="8">Pentatricopeptide repeat-containing protein</fullName>
    </submittedName>
</protein>
<reference evidence="9" key="1">
    <citation type="journal article" date="2019" name="Curr. Biol.">
        <title>Genome Sequence of Striga asiatica Provides Insight into the Evolution of Plant Parasitism.</title>
        <authorList>
            <person name="Yoshida S."/>
            <person name="Kim S."/>
            <person name="Wafula E.K."/>
            <person name="Tanskanen J."/>
            <person name="Kim Y.M."/>
            <person name="Honaas L."/>
            <person name="Yang Z."/>
            <person name="Spallek T."/>
            <person name="Conn C.E."/>
            <person name="Ichihashi Y."/>
            <person name="Cheong K."/>
            <person name="Cui S."/>
            <person name="Der J.P."/>
            <person name="Gundlach H."/>
            <person name="Jiao Y."/>
            <person name="Hori C."/>
            <person name="Ishida J.K."/>
            <person name="Kasahara H."/>
            <person name="Kiba T."/>
            <person name="Kim M.S."/>
            <person name="Koo N."/>
            <person name="Laohavisit A."/>
            <person name="Lee Y.H."/>
            <person name="Lumba S."/>
            <person name="McCourt P."/>
            <person name="Mortimer J.C."/>
            <person name="Mutuku J.M."/>
            <person name="Nomura T."/>
            <person name="Sasaki-Sekimoto Y."/>
            <person name="Seto Y."/>
            <person name="Wang Y."/>
            <person name="Wakatake T."/>
            <person name="Sakakibara H."/>
            <person name="Demura T."/>
            <person name="Yamaguchi S."/>
            <person name="Yoneyama K."/>
            <person name="Manabe R.I."/>
            <person name="Nelson D.C."/>
            <person name="Schulman A.H."/>
            <person name="Timko M.P."/>
            <person name="dePamphilis C.W."/>
            <person name="Choi D."/>
            <person name="Shirasu K."/>
        </authorList>
    </citation>
    <scope>NUCLEOTIDE SEQUENCE [LARGE SCALE GENOMIC DNA]</scope>
    <source>
        <strain evidence="9">cv. UVA1</strain>
    </source>
</reference>
<gene>
    <name evidence="8" type="ORF">STAS_20088</name>
</gene>
<dbReference type="GO" id="GO:0003735">
    <property type="term" value="F:structural constituent of ribosome"/>
    <property type="evidence" value="ECO:0007669"/>
    <property type="project" value="InterPro"/>
</dbReference>
<keyword evidence="3" id="KW-0677">Repeat</keyword>
<dbReference type="GO" id="GO:0006412">
    <property type="term" value="P:translation"/>
    <property type="evidence" value="ECO:0007669"/>
    <property type="project" value="InterPro"/>
</dbReference>
<dbReference type="GO" id="GO:0005840">
    <property type="term" value="C:ribosome"/>
    <property type="evidence" value="ECO:0007669"/>
    <property type="project" value="UniProtKB-KW"/>
</dbReference>
<feature type="repeat" description="PPR" evidence="6">
    <location>
        <begin position="446"/>
        <end position="480"/>
    </location>
</feature>
<feature type="repeat" description="PPR" evidence="6">
    <location>
        <begin position="411"/>
        <end position="445"/>
    </location>
</feature>
<feature type="repeat" description="PPR" evidence="6">
    <location>
        <begin position="696"/>
        <end position="730"/>
    </location>
</feature>
<dbReference type="AlphaFoldDB" id="A0A5A7QDA3"/>
<dbReference type="Pfam" id="PF01200">
    <property type="entry name" value="Ribosomal_S28e"/>
    <property type="match status" value="1"/>
</dbReference>
<keyword evidence="9" id="KW-1185">Reference proteome</keyword>
<evidence type="ECO:0000256" key="3">
    <source>
        <dbReference type="ARBA" id="ARBA00022737"/>
    </source>
</evidence>
<evidence type="ECO:0000313" key="9">
    <source>
        <dbReference type="Proteomes" id="UP000325081"/>
    </source>
</evidence>
<comment type="similarity">
    <text evidence="1">Belongs to the eukaryotic ribosomal protein eS28 family.</text>
</comment>
<evidence type="ECO:0000256" key="5">
    <source>
        <dbReference type="ARBA" id="ARBA00023274"/>
    </source>
</evidence>
<comment type="similarity">
    <text evidence="2">Belongs to the PPR family. P subfamily.</text>
</comment>
<dbReference type="InterPro" id="IPR000289">
    <property type="entry name" value="Ribosomal_eS28"/>
</dbReference>
<feature type="repeat" description="PPR" evidence="6">
    <location>
        <begin position="481"/>
        <end position="515"/>
    </location>
</feature>
<feature type="region of interest" description="Disordered" evidence="7">
    <location>
        <begin position="182"/>
        <end position="216"/>
    </location>
</feature>
<dbReference type="EMBL" id="BKCP01006527">
    <property type="protein sequence ID" value="GER43249.1"/>
    <property type="molecule type" value="Genomic_DNA"/>
</dbReference>